<protein>
    <submittedName>
        <fullName evidence="3">Putative membrane protein</fullName>
    </submittedName>
</protein>
<accession>A0A0B6SDX0</accession>
<keyword evidence="1" id="KW-0732">Signal</keyword>
<proteinExistence type="predicted"/>
<gene>
    <name evidence="3" type="ORF">BGL_2c23600</name>
</gene>
<evidence type="ECO:0000313" key="3">
    <source>
        <dbReference type="EMBL" id="AJK50416.1"/>
    </source>
</evidence>
<dbReference type="KEGG" id="bgp:BGL_2c23600"/>
<evidence type="ECO:0000256" key="1">
    <source>
        <dbReference type="ARBA" id="ARBA00022729"/>
    </source>
</evidence>
<dbReference type="AlphaFoldDB" id="A0A0B6SDX0"/>
<organism evidence="3 4">
    <name type="scientific">Burkholderia plantarii</name>
    <dbReference type="NCBI Taxonomy" id="41899"/>
    <lineage>
        <taxon>Bacteria</taxon>
        <taxon>Pseudomonadati</taxon>
        <taxon>Pseudomonadota</taxon>
        <taxon>Betaproteobacteria</taxon>
        <taxon>Burkholderiales</taxon>
        <taxon>Burkholderiaceae</taxon>
        <taxon>Burkholderia</taxon>
    </lineage>
</organism>
<dbReference type="InterPro" id="IPR037873">
    <property type="entry name" value="BamE-like"/>
</dbReference>
<keyword evidence="2" id="KW-0812">Transmembrane</keyword>
<evidence type="ECO:0000313" key="4">
    <source>
        <dbReference type="Proteomes" id="UP000031838"/>
    </source>
</evidence>
<reference evidence="3 4" key="2">
    <citation type="journal article" date="2016" name="Appl. Microbiol. Biotechnol.">
        <title>Mutations improving production and secretion of extracellular lipase by Burkholderia glumae PG1.</title>
        <authorList>
            <person name="Knapp A."/>
            <person name="Voget S."/>
            <person name="Gao R."/>
            <person name="Zaburannyi N."/>
            <person name="Krysciak D."/>
            <person name="Breuer M."/>
            <person name="Hauer B."/>
            <person name="Streit W.R."/>
            <person name="Muller R."/>
            <person name="Daniel R."/>
            <person name="Jaeger K.E."/>
        </authorList>
    </citation>
    <scope>NUCLEOTIDE SEQUENCE [LARGE SCALE GENOMIC DNA]</scope>
    <source>
        <strain evidence="3 4">PG1</strain>
    </source>
</reference>
<keyword evidence="2" id="KW-1133">Transmembrane helix</keyword>
<dbReference type="EMBL" id="CP002581">
    <property type="protein sequence ID" value="AJK50416.1"/>
    <property type="molecule type" value="Genomic_DNA"/>
</dbReference>
<keyword evidence="4" id="KW-1185">Reference proteome</keyword>
<evidence type="ECO:0000256" key="2">
    <source>
        <dbReference type="SAM" id="Phobius"/>
    </source>
</evidence>
<dbReference type="Gene3D" id="3.30.1450.10">
    <property type="match status" value="1"/>
</dbReference>
<dbReference type="Proteomes" id="UP000031838">
    <property type="component" value="Chromosome 2"/>
</dbReference>
<dbReference type="HOGENOM" id="CLU_2068656_0_0_4"/>
<name>A0A0B6SDX0_BURPL</name>
<keyword evidence="2" id="KW-0472">Membrane</keyword>
<sequence length="130" mass="14155">MTTDRVARRLTGMLASLPRSSTAALPFAASLLLSGCSWFGWLHHPSFSYARLPVPKAASQPGATQQKVVRAGGNPASVWMVRNGTGVCYNYLLTHGSEHRSYYVVFDSRGAVTRHGFASCMDADRHGDLR</sequence>
<reference evidence="4" key="1">
    <citation type="submission" date="2011-03" db="EMBL/GenBank/DDBJ databases">
        <authorList>
            <person name="Voget S."/>
            <person name="Streit W.R."/>
            <person name="Jaeger K.E."/>
            <person name="Daniel R."/>
        </authorList>
    </citation>
    <scope>NUCLEOTIDE SEQUENCE [LARGE SCALE GENOMIC DNA]</scope>
    <source>
        <strain evidence="4">PG1</strain>
    </source>
</reference>
<feature type="transmembrane region" description="Helical" evidence="2">
    <location>
        <begin position="23"/>
        <end position="42"/>
    </location>
</feature>